<keyword evidence="2" id="KW-1185">Reference proteome</keyword>
<protein>
    <submittedName>
        <fullName evidence="1">Uncharacterized protein</fullName>
    </submittedName>
</protein>
<reference evidence="1 2" key="1">
    <citation type="journal article" date="2021" name="Nat. Commun.">
        <title>Isolation of a member of the candidate phylum Atribacteria reveals a unique cell membrane structure.</title>
        <authorList>
            <person name="Taiki K."/>
            <person name="Nobu M.K."/>
            <person name="Kusada H."/>
            <person name="Meng X.-Y."/>
            <person name="Hosoki N."/>
            <person name="Uematsu K."/>
            <person name="Yoshioka H."/>
            <person name="Kamagata Y."/>
            <person name="Tamaki H."/>
        </authorList>
    </citation>
    <scope>NUCLEOTIDE SEQUENCE [LARGE SCALE GENOMIC DNA]</scope>
    <source>
        <strain evidence="1 2">RT761</strain>
    </source>
</reference>
<dbReference type="KEGG" id="alam:RT761_02448"/>
<dbReference type="EMBL" id="CP065383">
    <property type="protein sequence ID" value="QPM69219.1"/>
    <property type="molecule type" value="Genomic_DNA"/>
</dbReference>
<gene>
    <name evidence="1" type="ORF">RT761_02448</name>
</gene>
<evidence type="ECO:0000313" key="2">
    <source>
        <dbReference type="Proteomes" id="UP000594463"/>
    </source>
</evidence>
<dbReference type="Proteomes" id="UP000594463">
    <property type="component" value="Chromosome"/>
</dbReference>
<accession>A0A7T1ANL4</accession>
<dbReference type="AlphaFoldDB" id="A0A7T1ANL4"/>
<name>A0A7T1ANL4_ATRLM</name>
<organism evidence="1 2">
    <name type="scientific">Atribacter laminatus</name>
    <dbReference type="NCBI Taxonomy" id="2847778"/>
    <lineage>
        <taxon>Bacteria</taxon>
        <taxon>Pseudomonadati</taxon>
        <taxon>Atribacterota</taxon>
        <taxon>Atribacteria</taxon>
        <taxon>Atribacterales</taxon>
        <taxon>Atribacteraceae</taxon>
        <taxon>Atribacter</taxon>
    </lineage>
</organism>
<evidence type="ECO:0000313" key="1">
    <source>
        <dbReference type="EMBL" id="QPM69219.1"/>
    </source>
</evidence>
<proteinExistence type="predicted"/>
<sequence>MFIPLSHNFKTFFWVGVSPYVFLCFQTGVESNPTYLYLLSVRYYVSKREKEKRQP</sequence>